<dbReference type="AlphaFoldDB" id="D6Y2J9"/>
<evidence type="ECO:0008006" key="4">
    <source>
        <dbReference type="Google" id="ProtNLM"/>
    </source>
</evidence>
<keyword evidence="1" id="KW-0472">Membrane</keyword>
<evidence type="ECO:0000313" key="2">
    <source>
        <dbReference type="EMBL" id="ADG88848.1"/>
    </source>
</evidence>
<reference evidence="2 3" key="1">
    <citation type="submission" date="2010-01" db="EMBL/GenBank/DDBJ databases">
        <title>The complete genome of Thermobispora bispora DSM 43833.</title>
        <authorList>
            <consortium name="US DOE Joint Genome Institute (JGI-PGF)"/>
            <person name="Lucas S."/>
            <person name="Copeland A."/>
            <person name="Lapidus A."/>
            <person name="Glavina del Rio T."/>
            <person name="Dalin E."/>
            <person name="Tice H."/>
            <person name="Bruce D."/>
            <person name="Goodwin L."/>
            <person name="Pitluck S."/>
            <person name="Kyrpides N."/>
            <person name="Mavromatis K."/>
            <person name="Ivanova N."/>
            <person name="Mikhailova N."/>
            <person name="Chertkov O."/>
            <person name="Brettin T."/>
            <person name="Detter J.C."/>
            <person name="Han C."/>
            <person name="Larimer F."/>
            <person name="Land M."/>
            <person name="Hauser L."/>
            <person name="Markowitz V."/>
            <person name="Cheng J.-F."/>
            <person name="Hugenholtz P."/>
            <person name="Woyke T."/>
            <person name="Wu D."/>
            <person name="Jando M."/>
            <person name="Schneider S."/>
            <person name="Klenk H.-P."/>
            <person name="Eisen J.A."/>
        </authorList>
    </citation>
    <scope>NUCLEOTIDE SEQUENCE [LARGE SCALE GENOMIC DNA]</scope>
    <source>
        <strain evidence="3">ATCC 19993 / DSM 43833 / CBS 139.67 / JCM 10125 / KCTC 9307 / NBRC 14880 / R51</strain>
    </source>
</reference>
<dbReference type="InterPro" id="IPR009937">
    <property type="entry name" value="Phage_holin_3_6"/>
</dbReference>
<evidence type="ECO:0000256" key="1">
    <source>
        <dbReference type="SAM" id="Phobius"/>
    </source>
</evidence>
<feature type="transmembrane region" description="Helical" evidence="1">
    <location>
        <begin position="79"/>
        <end position="100"/>
    </location>
</feature>
<dbReference type="KEGG" id="tbi:Tbis_2137"/>
<dbReference type="EMBL" id="CP001874">
    <property type="protein sequence ID" value="ADG88848.1"/>
    <property type="molecule type" value="Genomic_DNA"/>
</dbReference>
<dbReference type="eggNOG" id="ENOG5032SHV">
    <property type="taxonomic scope" value="Bacteria"/>
</dbReference>
<dbReference type="STRING" id="469371.Tbis_2137"/>
<dbReference type="RefSeq" id="WP_013132381.1">
    <property type="nucleotide sequence ID" value="NC_014165.1"/>
</dbReference>
<organism evidence="2 3">
    <name type="scientific">Thermobispora bispora (strain ATCC 19993 / DSM 43833 / CBS 139.67 / JCM 10125 / KCTC 9307 / NBRC 14880 / R51)</name>
    <dbReference type="NCBI Taxonomy" id="469371"/>
    <lineage>
        <taxon>Bacteria</taxon>
        <taxon>Bacillati</taxon>
        <taxon>Actinomycetota</taxon>
        <taxon>Actinomycetes</taxon>
        <taxon>Streptosporangiales</taxon>
        <taxon>Streptosporangiaceae</taxon>
        <taxon>Thermobispora</taxon>
    </lineage>
</organism>
<dbReference type="HOGENOM" id="CLU_106273_0_1_11"/>
<name>D6Y2J9_THEBD</name>
<evidence type="ECO:0000313" key="3">
    <source>
        <dbReference type="Proteomes" id="UP000006640"/>
    </source>
</evidence>
<gene>
    <name evidence="2" type="ordered locus">Tbis_2137</name>
</gene>
<dbReference type="Proteomes" id="UP000006640">
    <property type="component" value="Chromosome"/>
</dbReference>
<keyword evidence="1" id="KW-0812">Transmembrane</keyword>
<keyword evidence="3" id="KW-1185">Reference proteome</keyword>
<dbReference type="Pfam" id="PF07332">
    <property type="entry name" value="Phage_holin_3_6"/>
    <property type="match status" value="1"/>
</dbReference>
<accession>D6Y2J9</accession>
<feature type="transmembrane region" description="Helical" evidence="1">
    <location>
        <begin position="50"/>
        <end position="73"/>
    </location>
</feature>
<sequence length="133" mass="13951">MTTNQTEEMSTGMLVRRLSENVSRLIRDELRLARLEIAEKGKRAGVGAGLLGGAGFVALLGAAAIVAGLIMLLALVLPAWASALIIGGALLVVAAVLGMLGKVQVTHAVPPTPEEAIRGMRTDVELMKEKARR</sequence>
<protein>
    <recommendedName>
        <fullName evidence="4">Integral membrane protein</fullName>
    </recommendedName>
</protein>
<proteinExistence type="predicted"/>
<dbReference type="OrthoDB" id="4870234at2"/>
<keyword evidence="1" id="KW-1133">Transmembrane helix</keyword>